<feature type="coiled-coil region" evidence="1">
    <location>
        <begin position="107"/>
        <end position="141"/>
    </location>
</feature>
<reference evidence="2 3" key="2">
    <citation type="submission" date="2017-04" db="EMBL/GenBank/DDBJ databases">
        <title>CpG methylation of centromeres and impact of large insertions on vertebrate speciation.</title>
        <authorList>
            <person name="Ichikawa K."/>
            <person name="Yoshimura J."/>
            <person name="Morishita S."/>
        </authorList>
    </citation>
    <scope>NUCLEOTIDE SEQUENCE</scope>
    <source>
        <strain evidence="2 3">HNI</strain>
    </source>
</reference>
<keyword evidence="1" id="KW-0175">Coiled coil</keyword>
<evidence type="ECO:0008006" key="4">
    <source>
        <dbReference type="Google" id="ProtNLM"/>
    </source>
</evidence>
<reference evidence="2" key="3">
    <citation type="submission" date="2025-08" db="UniProtKB">
        <authorList>
            <consortium name="Ensembl"/>
        </authorList>
    </citation>
    <scope>IDENTIFICATION</scope>
    <source>
        <strain evidence="2">HNI</strain>
    </source>
</reference>
<dbReference type="Proteomes" id="UP000265180">
    <property type="component" value="Chromosome 17"/>
</dbReference>
<dbReference type="Gene3D" id="3.30.250.20">
    <property type="entry name" value="L1 transposable element, C-terminal domain"/>
    <property type="match status" value="1"/>
</dbReference>
<reference key="1">
    <citation type="journal article" date="2007" name="Nature">
        <title>The medaka draft genome and insights into vertebrate genome evolution.</title>
        <authorList>
            <person name="Kasahara M."/>
            <person name="Naruse K."/>
            <person name="Sasaki S."/>
            <person name="Nakatani Y."/>
            <person name="Qu W."/>
            <person name="Ahsan B."/>
            <person name="Yamada T."/>
            <person name="Nagayasu Y."/>
            <person name="Doi K."/>
            <person name="Kasai Y."/>
            <person name="Jindo T."/>
            <person name="Kobayashi D."/>
            <person name="Shimada A."/>
            <person name="Toyoda A."/>
            <person name="Kuroki Y."/>
            <person name="Fujiyama A."/>
            <person name="Sasaki T."/>
            <person name="Shimizu A."/>
            <person name="Asakawa S."/>
            <person name="Shimizu N."/>
            <person name="Hashimoto S."/>
            <person name="Yang J."/>
            <person name="Lee Y."/>
            <person name="Matsushima K."/>
            <person name="Sugano S."/>
            <person name="Sakaizumi M."/>
            <person name="Narita T."/>
            <person name="Ohishi K."/>
            <person name="Haga S."/>
            <person name="Ohta F."/>
            <person name="Nomoto H."/>
            <person name="Nogata K."/>
            <person name="Morishita T."/>
            <person name="Endo T."/>
            <person name="Shin-I T."/>
            <person name="Takeda H."/>
            <person name="Morishita S."/>
            <person name="Kohara Y."/>
        </authorList>
    </citation>
    <scope>NUCLEOTIDE SEQUENCE [LARGE SCALE GENOMIC DNA]</scope>
    <source>
        <strain>Hd-rR</strain>
    </source>
</reference>
<dbReference type="AlphaFoldDB" id="A0A3P9KMM2"/>
<organism evidence="2 3">
    <name type="scientific">Oryzias latipes</name>
    <name type="common">Japanese rice fish</name>
    <name type="synonym">Japanese killifish</name>
    <dbReference type="NCBI Taxonomy" id="8090"/>
    <lineage>
        <taxon>Eukaryota</taxon>
        <taxon>Metazoa</taxon>
        <taxon>Chordata</taxon>
        <taxon>Craniata</taxon>
        <taxon>Vertebrata</taxon>
        <taxon>Euteleostomi</taxon>
        <taxon>Actinopterygii</taxon>
        <taxon>Neopterygii</taxon>
        <taxon>Teleostei</taxon>
        <taxon>Neoteleostei</taxon>
        <taxon>Acanthomorphata</taxon>
        <taxon>Ovalentaria</taxon>
        <taxon>Atherinomorphae</taxon>
        <taxon>Beloniformes</taxon>
        <taxon>Adrianichthyidae</taxon>
        <taxon>Oryziinae</taxon>
        <taxon>Oryzias</taxon>
    </lineage>
</organism>
<dbReference type="PANTHER" id="PTHR11505">
    <property type="entry name" value="L1 TRANSPOSABLE ELEMENT-RELATED"/>
    <property type="match status" value="1"/>
</dbReference>
<evidence type="ECO:0000256" key="1">
    <source>
        <dbReference type="SAM" id="Coils"/>
    </source>
</evidence>
<reference evidence="2" key="4">
    <citation type="submission" date="2025-09" db="UniProtKB">
        <authorList>
            <consortium name="Ensembl"/>
        </authorList>
    </citation>
    <scope>IDENTIFICATION</scope>
    <source>
        <strain evidence="2">HNI</strain>
    </source>
</reference>
<evidence type="ECO:0000313" key="3">
    <source>
        <dbReference type="Proteomes" id="UP000265180"/>
    </source>
</evidence>
<dbReference type="Ensembl" id="ENSORLT00020016122.1">
    <property type="protein sequence ID" value="ENSORLP00020009673.1"/>
    <property type="gene ID" value="ENSORLG00020010568.1"/>
</dbReference>
<sequence length="307" mass="34723">MAEKLRKYKFDNSASKLARTARQRTIEDIEPESPARGEDIKAEILASLRDDISQIIREKLKSALSEDFEALKSELQAVRAEIASNASAVRAELASMETDMEDVKGGLSTWSDEVTALQSTVAELQSEITTLRDKCEDMEGRMRRCNIRIVGVAERPESSSPDEVSKMLRQALQLERDIRVDRSHRVPAPRKNGDERPRVIIAKLHYDGDAVDILKRAREKAPLTYNGKRISIFPDYTASVAKARAAFTDVRKALHGRSGVWFGLLYPARLRITYKNNSKDFCDPVKAMEYVEKEIITTHENETLMNP</sequence>
<proteinExistence type="predicted"/>
<name>A0A3P9KMM2_ORYLA</name>
<protein>
    <recommendedName>
        <fullName evidence="4">L1 transposable element RRM domain-containing protein</fullName>
    </recommendedName>
</protein>
<dbReference type="InterPro" id="IPR042566">
    <property type="entry name" value="L1_C"/>
</dbReference>
<dbReference type="InterPro" id="IPR004244">
    <property type="entry name" value="Transposase_22"/>
</dbReference>
<evidence type="ECO:0000313" key="2">
    <source>
        <dbReference type="Ensembl" id="ENSORLP00020009673.1"/>
    </source>
</evidence>
<dbReference type="Gene3D" id="1.20.5.1700">
    <property type="match status" value="1"/>
</dbReference>
<accession>A0A3P9KMM2</accession>